<dbReference type="Pfam" id="PF06041">
    <property type="entry name" value="DUF924"/>
    <property type="match status" value="1"/>
</dbReference>
<gene>
    <name evidence="1" type="ORF">BW732_07285</name>
</gene>
<dbReference type="Gene3D" id="1.25.40.10">
    <property type="entry name" value="Tetratricopeptide repeat domain"/>
    <property type="match status" value="1"/>
</dbReference>
<proteinExistence type="predicted"/>
<dbReference type="EMBL" id="CP019609">
    <property type="protein sequence ID" value="AQP54036.1"/>
    <property type="molecule type" value="Genomic_DNA"/>
</dbReference>
<organism evidence="1 2">
    <name type="scientific">Vagococcus penaei</name>
    <dbReference type="NCBI Taxonomy" id="633807"/>
    <lineage>
        <taxon>Bacteria</taxon>
        <taxon>Bacillati</taxon>
        <taxon>Bacillota</taxon>
        <taxon>Bacilli</taxon>
        <taxon>Lactobacillales</taxon>
        <taxon>Enterococcaceae</taxon>
        <taxon>Vagococcus</taxon>
    </lineage>
</organism>
<dbReference type="OrthoDB" id="7593450at2"/>
<keyword evidence="2" id="KW-1185">Reference proteome</keyword>
<dbReference type="Gene3D" id="1.20.58.320">
    <property type="entry name" value="TPR-like"/>
    <property type="match status" value="1"/>
</dbReference>
<dbReference type="InterPro" id="IPR010323">
    <property type="entry name" value="DUF924"/>
</dbReference>
<dbReference type="InterPro" id="IPR011990">
    <property type="entry name" value="TPR-like_helical_dom_sf"/>
</dbReference>
<reference evidence="1 2" key="1">
    <citation type="journal article" date="2010" name="Int. J. Syst. Evol. Microbiol.">
        <title>Vagococcus penaei sp. nov., isolated from spoilage microbiota of cooked shrimp (Penaeus vannamei).</title>
        <authorList>
            <person name="Jaffres E."/>
            <person name="Prevost H."/>
            <person name="Rossero A."/>
            <person name="Joffraud J.J."/>
            <person name="Dousset X."/>
        </authorList>
    </citation>
    <scope>NUCLEOTIDE SEQUENCE [LARGE SCALE GENOMIC DNA]</scope>
    <source>
        <strain evidence="1 2">CD276</strain>
    </source>
</reference>
<evidence type="ECO:0000313" key="2">
    <source>
        <dbReference type="Proteomes" id="UP000188246"/>
    </source>
</evidence>
<evidence type="ECO:0000313" key="1">
    <source>
        <dbReference type="EMBL" id="AQP54036.1"/>
    </source>
</evidence>
<dbReference type="AlphaFoldDB" id="A0A1Q2D6G6"/>
<accession>A0A1Q2D6G6</accession>
<dbReference type="RefSeq" id="WP_077276111.1">
    <property type="nucleotide sequence ID" value="NZ_CP019609.1"/>
</dbReference>
<dbReference type="Proteomes" id="UP000188246">
    <property type="component" value="Chromosome"/>
</dbReference>
<dbReference type="SUPFAM" id="SSF48452">
    <property type="entry name" value="TPR-like"/>
    <property type="match status" value="1"/>
</dbReference>
<protein>
    <submittedName>
        <fullName evidence="1">Uncharacterized protein</fullName>
    </submittedName>
</protein>
<sequence length="180" mass="20824">MQQPADVLTFWFKDATPEQRFKKDIAFDQQIRQQFFETHQALAKCEGANWRQTIHGRLAEIIVLDQFSRNMFRQTPQAFAYDSLALILAQEAVATQQTEQLTTDELAFLLMPYMHSESPIIHQEAVKLFASPGLESYLDFEIQHKTIIDRFGRYPHRNVILGRLSTVEELAFLGTPNSSF</sequence>
<name>A0A1Q2D6G6_9ENTE</name>
<dbReference type="KEGG" id="vpi:BW732_07285"/>